<protein>
    <submittedName>
        <fullName evidence="2">Short-chain dehydrogenase/reductase</fullName>
        <ecNumber evidence="3">1.1.1.100</ecNumber>
    </submittedName>
</protein>
<dbReference type="RefSeq" id="WP_058447655.1">
    <property type="nucleotide sequence ID" value="NZ_CAAAHT010000042.1"/>
</dbReference>
<sequence length="264" mass="28762">MDYKLSNKTALVTGSTAGIGFAIAQLLVQEGATVAINGRTQQRVDEAIQKIKLACHKAKLIALPADLSVKQDFETIFHQLPTLDILVNNFGIYEAKSFGDISDEDWQRFFDANVMSDVRLSRHYLPGMFKRDWGRIIFVSSESGLQIPAEMIHYGMTKTAQLSIARGLAETTVGSNVTVNSVLPGPTSSEGITQFVANIAKEENKKPEQIEKEVFTSLRPTSLLKRFITPDEIAAMVAFLCSPLSAATNGAAIRVDGGIVRSIA</sequence>
<proteinExistence type="inferred from homology"/>
<dbReference type="InterPro" id="IPR002347">
    <property type="entry name" value="SDR_fam"/>
</dbReference>
<evidence type="ECO:0000313" key="5">
    <source>
        <dbReference type="Proteomes" id="UP000251942"/>
    </source>
</evidence>
<keyword evidence="4" id="KW-1185">Reference proteome</keyword>
<dbReference type="Gene3D" id="3.40.50.720">
    <property type="entry name" value="NAD(P)-binding Rossmann-like Domain"/>
    <property type="match status" value="1"/>
</dbReference>
<dbReference type="EMBL" id="LNYB01000085">
    <property type="protein sequence ID" value="KTC95177.1"/>
    <property type="molecule type" value="Genomic_DNA"/>
</dbReference>
<comment type="similarity">
    <text evidence="1">Belongs to the short-chain dehydrogenases/reductases (SDR) family.</text>
</comment>
<dbReference type="InterPro" id="IPR050259">
    <property type="entry name" value="SDR"/>
</dbReference>
<dbReference type="PRINTS" id="PR00081">
    <property type="entry name" value="GDHRDH"/>
</dbReference>
<dbReference type="PATRIC" id="fig|453.4.peg.3106"/>
<dbReference type="AlphaFoldDB" id="A0A0W0THX8"/>
<dbReference type="Proteomes" id="UP000251942">
    <property type="component" value="Unassembled WGS sequence"/>
</dbReference>
<evidence type="ECO:0000313" key="3">
    <source>
        <dbReference type="EMBL" id="SPX62465.1"/>
    </source>
</evidence>
<gene>
    <name evidence="3" type="primary">fabG_6</name>
    <name evidence="2" type="ORF">Lfee_2841</name>
    <name evidence="3" type="ORF">NCTC12022_03226</name>
</gene>
<evidence type="ECO:0000256" key="1">
    <source>
        <dbReference type="ARBA" id="ARBA00006484"/>
    </source>
</evidence>
<dbReference type="SUPFAM" id="SSF51735">
    <property type="entry name" value="NAD(P)-binding Rossmann-fold domains"/>
    <property type="match status" value="1"/>
</dbReference>
<dbReference type="FunFam" id="3.40.50.720:FF:000084">
    <property type="entry name" value="Short-chain dehydrogenase reductase"/>
    <property type="match status" value="1"/>
</dbReference>
<name>A0A0W0THX8_9GAMM</name>
<dbReference type="Proteomes" id="UP000054698">
    <property type="component" value="Unassembled WGS sequence"/>
</dbReference>
<keyword evidence="3" id="KW-0560">Oxidoreductase</keyword>
<dbReference type="GO" id="GO:0004316">
    <property type="term" value="F:3-oxoacyl-[acyl-carrier-protein] reductase (NADPH) activity"/>
    <property type="evidence" value="ECO:0007669"/>
    <property type="project" value="UniProtKB-EC"/>
</dbReference>
<dbReference type="InterPro" id="IPR036291">
    <property type="entry name" value="NAD(P)-bd_dom_sf"/>
</dbReference>
<reference evidence="3 5" key="2">
    <citation type="submission" date="2018-06" db="EMBL/GenBank/DDBJ databases">
        <authorList>
            <consortium name="Pathogen Informatics"/>
            <person name="Doyle S."/>
        </authorList>
    </citation>
    <scope>NUCLEOTIDE SEQUENCE [LARGE SCALE GENOMIC DNA]</scope>
    <source>
        <strain evidence="3 5">NCTC12022</strain>
    </source>
</reference>
<reference evidence="2 4" key="1">
    <citation type="submission" date="2015-11" db="EMBL/GenBank/DDBJ databases">
        <title>Genomic analysis of 38 Legionella species identifies large and diverse effector repertoires.</title>
        <authorList>
            <person name="Burstein D."/>
            <person name="Amaro F."/>
            <person name="Zusman T."/>
            <person name="Lifshitz Z."/>
            <person name="Cohen O."/>
            <person name="Gilbert J.A."/>
            <person name="Pupko T."/>
            <person name="Shuman H.A."/>
            <person name="Segal G."/>
        </authorList>
    </citation>
    <scope>NUCLEOTIDE SEQUENCE [LARGE SCALE GENOMIC DNA]</scope>
    <source>
        <strain evidence="2 4">WO-44C</strain>
    </source>
</reference>
<dbReference type="OrthoDB" id="9793325at2"/>
<accession>A0A0W0THX8</accession>
<dbReference type="PANTHER" id="PTHR42879">
    <property type="entry name" value="3-OXOACYL-(ACYL-CARRIER-PROTEIN) REDUCTASE"/>
    <property type="match status" value="1"/>
</dbReference>
<dbReference type="STRING" id="453.Lfee_2841"/>
<dbReference type="EMBL" id="UASS01000038">
    <property type="protein sequence ID" value="SPX62465.1"/>
    <property type="molecule type" value="Genomic_DNA"/>
</dbReference>
<dbReference type="Pfam" id="PF13561">
    <property type="entry name" value="adh_short_C2"/>
    <property type="match status" value="1"/>
</dbReference>
<organism evidence="2 4">
    <name type="scientific">Legionella feeleii</name>
    <dbReference type="NCBI Taxonomy" id="453"/>
    <lineage>
        <taxon>Bacteria</taxon>
        <taxon>Pseudomonadati</taxon>
        <taxon>Pseudomonadota</taxon>
        <taxon>Gammaproteobacteria</taxon>
        <taxon>Legionellales</taxon>
        <taxon>Legionellaceae</taxon>
        <taxon>Legionella</taxon>
    </lineage>
</organism>
<evidence type="ECO:0000313" key="4">
    <source>
        <dbReference type="Proteomes" id="UP000054698"/>
    </source>
</evidence>
<dbReference type="EC" id="1.1.1.100" evidence="3"/>
<evidence type="ECO:0000313" key="2">
    <source>
        <dbReference type="EMBL" id="KTC95177.1"/>
    </source>
</evidence>